<feature type="compositionally biased region" description="Polar residues" evidence="4">
    <location>
        <begin position="1053"/>
        <end position="1066"/>
    </location>
</feature>
<sequence length="1451" mass="161200">MIGRKQRKRVVYVDGIPIESTLLEAGESGLKGEEKNDPTSLAALDPQALFDKYDTDGSGDIDFEEFKVLLHDLSVNLTEPKARAYFRRCDRRRRGCISFDEFRLALYTCDPKNPDRTGGFAPGQSLAPKDLFEMFDKEEEGAVDRAAFMELLEFIGRKMPLDKIEDLFATYEDPELEMLSYLQFKKAWLSVVDVQAELRQRGEKFNRFLPPKMLAKKLAMLVSLEEKQEALTLLEANNTLSDEMIATQRRELVTEARCLARVTLAEALDAAGHVYVFGKGAYQRFDCEPKEPDFVDFMDYNIVRELWQQRVCPSTGSGPNTANLRFAGVKSTDNEKNNSHSHSANIDKRPSPSRTKLEASARAFASRQVSKVTAFLWGKRVNHVACGAAIAYALTDAGEVFCWGGNKRQWKYFYDEDTATPVGEDPSTSDALAELARFGSRRDSSLLKTPLTARSEMLRLFALPSQVTESHEIHDKLGLRQKYAKVFEKPVPLTLTDEDRRRRLQLVGQYYGLLNPVPGKSTVRSLNDLMETVEPDLDVDNLSLSLFVRGVEMAKPTRMALLETLGECLELERECVGEKFHEHMKQQDQIARRHRKERREKAMMSVVVKANALWFELNELREKMATAERERLIKGDEEYDKMKRKITHATQKLKRRAREGHSAMIVADSNSNNKTDKDLLYINGLTARGPASRFFNGSQALQSIAVGSRHAVAIHSSGKLYSWGVGSFGRLGGAQNPEYNGDRSNNDHNEGVPVDSWHRDAHTAQVIPAVRHLRFRAISCGFGHSLALSTDGTVYAWGSATHGKLGIGPVQVKESFTLAPLALSSLTSLGVRVRKIACGPSHSALLTVDGALFVWGCGDGGRLGLGDGRDIGEDRIPRNGGRLRVISSPTHVAVPFEQEKLVEVACGAAHTVVLSAIQRTSRGPSGGCVYVAGSNHALEKLTPQFTRVTIEEASSMVMITKVSCGSAHTAFVSTEGELYTWGKNVSGSTGHDVNLPLISQPTRVGCMFERPRNLCLDEAASATQSSQNASALAEYALGGDHAREAQKKRQTRRASGQDQNTTTKFAQTQHEMCPFWQVKLAERSRIVSIRIVLVSSSSSDMDFARSTAFKYAVMVSEDAFDPELRGKQALAKARGHSVHVSLSCSTQNELIWTAPTDTFGRFIRVQLESFSGASMLALERVEVLGASSDQYVGPRVSDVVCAEGMTVAICMPLSGKEELRNRFRRAVRADRASVSVLSQLETFQPFVREEEQQAQEDEALYKACQRAKTSIEKREIATAIAELEAKHRAETCVLCRPKIPCVICEVEKQVRAAKQKLSTAQASVTPQQPTRSMNDRRKQHSQPSSSIAPVTTSKRPELALTLEGLCTEFLALDIRSKTEEEEAQKRVELELMDPAALARAKEEEEAAARLASGQLIASHVTSNMRQLLFKMLTSRGMLRHKKTEQTKKLTQ</sequence>
<dbReference type="EMBL" id="RCMV01000263">
    <property type="protein sequence ID" value="KAG3220452.1"/>
    <property type="molecule type" value="Genomic_DNA"/>
</dbReference>
<feature type="region of interest" description="Disordered" evidence="4">
    <location>
        <begin position="735"/>
        <end position="755"/>
    </location>
</feature>
<dbReference type="STRING" id="29920.A0A329S745"/>
<reference evidence="6" key="2">
    <citation type="submission" date="2018-10" db="EMBL/GenBank/DDBJ databases">
        <title>Effector identification in a new, highly contiguous assembly of the strawberry crown rot pathogen Phytophthora cactorum.</title>
        <authorList>
            <person name="Armitage A.D."/>
            <person name="Nellist C.F."/>
            <person name="Bates H."/>
            <person name="Vickerstaff R.J."/>
            <person name="Harrison R.J."/>
        </authorList>
    </citation>
    <scope>NUCLEOTIDE SEQUENCE</scope>
    <source>
        <strain evidence="6">15-7</strain>
        <strain evidence="7">4032</strain>
        <strain evidence="8">4040</strain>
        <strain evidence="9">P415</strain>
        <strain evidence="10">P421</strain>
    </source>
</reference>
<dbReference type="InterPro" id="IPR000408">
    <property type="entry name" value="Reg_chr_condens"/>
</dbReference>
<feature type="compositionally biased region" description="Polar residues" evidence="4">
    <location>
        <begin position="1316"/>
        <end position="1332"/>
    </location>
</feature>
<dbReference type="PROSITE" id="PS50222">
    <property type="entry name" value="EF_HAND_2"/>
    <property type="match status" value="3"/>
</dbReference>
<dbReference type="Proteomes" id="UP000697107">
    <property type="component" value="Unassembled WGS sequence"/>
</dbReference>
<dbReference type="Gene3D" id="2.130.10.30">
    <property type="entry name" value="Regulator of chromosome condensation 1/beta-lactamase-inhibitor protein II"/>
    <property type="match status" value="2"/>
</dbReference>
<dbReference type="InterPro" id="IPR018247">
    <property type="entry name" value="EF_Hand_1_Ca_BS"/>
</dbReference>
<feature type="compositionally biased region" description="Basic and acidic residues" evidence="4">
    <location>
        <begin position="740"/>
        <end position="755"/>
    </location>
</feature>
<feature type="region of interest" description="Disordered" evidence="4">
    <location>
        <begin position="1040"/>
        <end position="1066"/>
    </location>
</feature>
<dbReference type="Pfam" id="PF13540">
    <property type="entry name" value="RCC1_2"/>
    <property type="match status" value="1"/>
</dbReference>
<keyword evidence="1" id="KW-0677">Repeat</keyword>
<feature type="compositionally biased region" description="Polar residues" evidence="4">
    <location>
        <begin position="1341"/>
        <end position="1353"/>
    </location>
</feature>
<evidence type="ECO:0000256" key="1">
    <source>
        <dbReference type="ARBA" id="ARBA00022737"/>
    </source>
</evidence>
<evidence type="ECO:0000313" key="8">
    <source>
        <dbReference type="EMBL" id="KAG2941439.1"/>
    </source>
</evidence>
<dbReference type="SUPFAM" id="SSF47473">
    <property type="entry name" value="EF-hand"/>
    <property type="match status" value="1"/>
</dbReference>
<dbReference type="SUPFAM" id="SSF49785">
    <property type="entry name" value="Galactose-binding domain-like"/>
    <property type="match status" value="1"/>
</dbReference>
<organism evidence="11 12">
    <name type="scientific">Phytophthora cactorum</name>
    <dbReference type="NCBI Taxonomy" id="29920"/>
    <lineage>
        <taxon>Eukaryota</taxon>
        <taxon>Sar</taxon>
        <taxon>Stramenopiles</taxon>
        <taxon>Oomycota</taxon>
        <taxon>Peronosporomycetes</taxon>
        <taxon>Peronosporales</taxon>
        <taxon>Peronosporaceae</taxon>
        <taxon>Phytophthora</taxon>
    </lineage>
</organism>
<dbReference type="InterPro" id="IPR011992">
    <property type="entry name" value="EF-hand-dom_pair"/>
</dbReference>
<protein>
    <recommendedName>
        <fullName evidence="5">EF-hand domain-containing protein</fullName>
    </recommendedName>
</protein>
<feature type="region of interest" description="Disordered" evidence="4">
    <location>
        <begin position="331"/>
        <end position="353"/>
    </location>
</feature>
<dbReference type="EMBL" id="RCMI01000229">
    <property type="protein sequence ID" value="KAG2924216.1"/>
    <property type="molecule type" value="Genomic_DNA"/>
</dbReference>
<dbReference type="Proteomes" id="UP000251314">
    <property type="component" value="Unassembled WGS sequence"/>
</dbReference>
<dbReference type="GO" id="GO:0005509">
    <property type="term" value="F:calcium ion binding"/>
    <property type="evidence" value="ECO:0007669"/>
    <property type="project" value="InterPro"/>
</dbReference>
<evidence type="ECO:0000259" key="5">
    <source>
        <dbReference type="PROSITE" id="PS50222"/>
    </source>
</evidence>
<dbReference type="EMBL" id="MJFZ01000274">
    <property type="protein sequence ID" value="RAW32505.1"/>
    <property type="molecule type" value="Genomic_DNA"/>
</dbReference>
<reference evidence="11 12" key="1">
    <citation type="submission" date="2018-01" db="EMBL/GenBank/DDBJ databases">
        <title>Draft genome of the strawberry crown rot pathogen Phytophthora cactorum.</title>
        <authorList>
            <person name="Armitage A.D."/>
            <person name="Lysoe E."/>
            <person name="Nellist C.F."/>
            <person name="Harrison R.J."/>
            <person name="Brurberg M.B."/>
        </authorList>
    </citation>
    <scope>NUCLEOTIDE SEQUENCE [LARGE SCALE GENOMIC DNA]</scope>
    <source>
        <strain evidence="11 12">10300</strain>
    </source>
</reference>
<feature type="domain" description="EF-hand" evidence="5">
    <location>
        <begin position="77"/>
        <end position="112"/>
    </location>
</feature>
<feature type="domain" description="EF-hand" evidence="5">
    <location>
        <begin position="41"/>
        <end position="76"/>
    </location>
</feature>
<accession>A0A329S745</accession>
<feature type="repeat" description="RCC1" evidence="3">
    <location>
        <begin position="850"/>
        <end position="917"/>
    </location>
</feature>
<dbReference type="Proteomes" id="UP000774804">
    <property type="component" value="Unassembled WGS sequence"/>
</dbReference>
<evidence type="ECO:0000313" key="12">
    <source>
        <dbReference type="Proteomes" id="UP000251314"/>
    </source>
</evidence>
<feature type="region of interest" description="Disordered" evidence="4">
    <location>
        <begin position="1316"/>
        <end position="1353"/>
    </location>
</feature>
<dbReference type="InterPro" id="IPR009091">
    <property type="entry name" value="RCC1/BLIP-II"/>
</dbReference>
<dbReference type="PANTHER" id="PTHR22870">
    <property type="entry name" value="REGULATOR OF CHROMOSOME CONDENSATION"/>
    <property type="match status" value="1"/>
</dbReference>
<dbReference type="Proteomes" id="UP000736787">
    <property type="component" value="Unassembled WGS sequence"/>
</dbReference>
<name>A0A329S745_9STRA</name>
<dbReference type="PROSITE" id="PS00018">
    <property type="entry name" value="EF_HAND_1"/>
    <property type="match status" value="1"/>
</dbReference>
<evidence type="ECO:0000313" key="11">
    <source>
        <dbReference type="EMBL" id="RAW32505.1"/>
    </source>
</evidence>
<dbReference type="Pfam" id="PF13499">
    <property type="entry name" value="EF-hand_7"/>
    <property type="match status" value="1"/>
</dbReference>
<dbReference type="Proteomes" id="UP000760860">
    <property type="component" value="Unassembled WGS sequence"/>
</dbReference>
<evidence type="ECO:0000313" key="7">
    <source>
        <dbReference type="EMBL" id="KAG2924216.1"/>
    </source>
</evidence>
<evidence type="ECO:0000256" key="3">
    <source>
        <dbReference type="PROSITE-ProRule" id="PRU00235"/>
    </source>
</evidence>
<dbReference type="PROSITE" id="PS50012">
    <property type="entry name" value="RCC1_3"/>
    <property type="match status" value="3"/>
</dbReference>
<feature type="repeat" description="RCC1" evidence="3">
    <location>
        <begin position="792"/>
        <end position="849"/>
    </location>
</feature>
<dbReference type="VEuPathDB" id="FungiDB:PC110_g11132"/>
<feature type="domain" description="EF-hand" evidence="5">
    <location>
        <begin position="129"/>
        <end position="158"/>
    </location>
</feature>
<dbReference type="EMBL" id="RCML01000300">
    <property type="protein sequence ID" value="KAG2981713.1"/>
    <property type="molecule type" value="Genomic_DNA"/>
</dbReference>
<dbReference type="OrthoDB" id="186625at2759"/>
<dbReference type="EMBL" id="RCMK01000245">
    <property type="protein sequence ID" value="KAG2941439.1"/>
    <property type="molecule type" value="Genomic_DNA"/>
</dbReference>
<evidence type="ECO:0000256" key="4">
    <source>
        <dbReference type="SAM" id="MobiDB-lite"/>
    </source>
</evidence>
<comment type="caution">
    <text evidence="11">The sequence shown here is derived from an EMBL/GenBank/DDBJ whole genome shotgun (WGS) entry which is preliminary data.</text>
</comment>
<dbReference type="InterPro" id="IPR051210">
    <property type="entry name" value="Ub_ligase/GEF_domain"/>
</dbReference>
<proteinExistence type="predicted"/>
<dbReference type="PANTHER" id="PTHR22870:SF408">
    <property type="entry name" value="OS09G0560450 PROTEIN"/>
    <property type="match status" value="1"/>
</dbReference>
<dbReference type="PRINTS" id="PR00633">
    <property type="entry name" value="RCCNDNSATION"/>
</dbReference>
<evidence type="ECO:0000313" key="9">
    <source>
        <dbReference type="EMBL" id="KAG2981713.1"/>
    </source>
</evidence>
<dbReference type="EMBL" id="RCMG01000315">
    <property type="protein sequence ID" value="KAG2856833.1"/>
    <property type="molecule type" value="Genomic_DNA"/>
</dbReference>
<dbReference type="InterPro" id="IPR002048">
    <property type="entry name" value="EF_hand_dom"/>
</dbReference>
<dbReference type="SMART" id="SM00054">
    <property type="entry name" value="EFh"/>
    <property type="match status" value="3"/>
</dbReference>
<evidence type="ECO:0000313" key="10">
    <source>
        <dbReference type="EMBL" id="KAG3220452.1"/>
    </source>
</evidence>
<dbReference type="InterPro" id="IPR008979">
    <property type="entry name" value="Galactose-bd-like_sf"/>
</dbReference>
<dbReference type="InterPro" id="IPR058923">
    <property type="entry name" value="RCC1-like_dom"/>
</dbReference>
<keyword evidence="2" id="KW-0106">Calcium</keyword>
<evidence type="ECO:0000313" key="6">
    <source>
        <dbReference type="EMBL" id="KAG2856833.1"/>
    </source>
</evidence>
<dbReference type="PROSITE" id="PS00626">
    <property type="entry name" value="RCC1_2"/>
    <property type="match status" value="2"/>
</dbReference>
<dbReference type="Pfam" id="PF25390">
    <property type="entry name" value="WD40_RLD"/>
    <property type="match status" value="1"/>
</dbReference>
<feature type="repeat" description="RCC1" evidence="3">
    <location>
        <begin position="718"/>
        <end position="791"/>
    </location>
</feature>
<dbReference type="Proteomes" id="UP000735874">
    <property type="component" value="Unassembled WGS sequence"/>
</dbReference>
<evidence type="ECO:0000256" key="2">
    <source>
        <dbReference type="ARBA" id="ARBA00022837"/>
    </source>
</evidence>
<dbReference type="SUPFAM" id="SSF50985">
    <property type="entry name" value="RCC1/BLIP-II"/>
    <property type="match status" value="2"/>
</dbReference>
<gene>
    <name evidence="11" type="ORF">PC110_g11132</name>
    <name evidence="6" type="ORF">PC113_g11212</name>
    <name evidence="7" type="ORF">PC115_g8703</name>
    <name evidence="8" type="ORF">PC117_g10219</name>
    <name evidence="9" type="ORF">PC118_g10434</name>
    <name evidence="10" type="ORF">PC129_g8780</name>
</gene>
<keyword evidence="12" id="KW-1185">Reference proteome</keyword>
<dbReference type="Gene3D" id="1.10.238.10">
    <property type="entry name" value="EF-hand"/>
    <property type="match status" value="1"/>
</dbReference>